<dbReference type="RefSeq" id="WP_209644477.1">
    <property type="nucleotide sequence ID" value="NZ_JAGINW010000001.1"/>
</dbReference>
<proteinExistence type="predicted"/>
<evidence type="ECO:0000313" key="2">
    <source>
        <dbReference type="Proteomes" id="UP001519332"/>
    </source>
</evidence>
<comment type="caution">
    <text evidence="1">The sequence shown here is derived from an EMBL/GenBank/DDBJ whole genome shotgun (WGS) entry which is preliminary data.</text>
</comment>
<gene>
    <name evidence="1" type="ORF">JOF56_007933</name>
</gene>
<accession>A0ABS4TUA5</accession>
<protein>
    <submittedName>
        <fullName evidence="1">Uncharacterized protein</fullName>
    </submittedName>
</protein>
<evidence type="ECO:0000313" key="1">
    <source>
        <dbReference type="EMBL" id="MBP2327548.1"/>
    </source>
</evidence>
<keyword evidence="2" id="KW-1185">Reference proteome</keyword>
<dbReference type="Proteomes" id="UP001519332">
    <property type="component" value="Unassembled WGS sequence"/>
</dbReference>
<reference evidence="1 2" key="1">
    <citation type="submission" date="2021-03" db="EMBL/GenBank/DDBJ databases">
        <title>Sequencing the genomes of 1000 actinobacteria strains.</title>
        <authorList>
            <person name="Klenk H.-P."/>
        </authorList>
    </citation>
    <scope>NUCLEOTIDE SEQUENCE [LARGE SCALE GENOMIC DNA]</scope>
    <source>
        <strain evidence="1 2">DSM 46670</strain>
    </source>
</reference>
<organism evidence="1 2">
    <name type="scientific">Kibdelosporangium banguiense</name>
    <dbReference type="NCBI Taxonomy" id="1365924"/>
    <lineage>
        <taxon>Bacteria</taxon>
        <taxon>Bacillati</taxon>
        <taxon>Actinomycetota</taxon>
        <taxon>Actinomycetes</taxon>
        <taxon>Pseudonocardiales</taxon>
        <taxon>Pseudonocardiaceae</taxon>
        <taxon>Kibdelosporangium</taxon>
    </lineage>
</organism>
<dbReference type="EMBL" id="JAGINW010000001">
    <property type="protein sequence ID" value="MBP2327548.1"/>
    <property type="molecule type" value="Genomic_DNA"/>
</dbReference>
<sequence>MFGPGQTLTTEFEAGDQRQKAVFQVLAGGRAISGERRPDTWYIDVQFLLWLLHRIQAGDTTAEQACANLAETTRTELVWRW</sequence>
<name>A0ABS4TUA5_9PSEU</name>